<evidence type="ECO:0000313" key="3">
    <source>
        <dbReference type="Proteomes" id="UP000774570"/>
    </source>
</evidence>
<comment type="caution">
    <text evidence="2">The sequence shown here is derived from an EMBL/GenBank/DDBJ whole genome shotgun (WGS) entry which is preliminary data.</text>
</comment>
<reference evidence="2 3" key="1">
    <citation type="submission" date="2021-07" db="EMBL/GenBank/DDBJ databases">
        <title>Actinomadura sp. PM05-2 isolated from lichen.</title>
        <authorList>
            <person name="Somphong A."/>
            <person name="Phongsopitanun W."/>
            <person name="Tanasupawat S."/>
            <person name="Peongsungnone V."/>
        </authorList>
    </citation>
    <scope>NUCLEOTIDE SEQUENCE [LARGE SCALE GENOMIC DNA]</scope>
    <source>
        <strain evidence="2 3">PM05-2</strain>
    </source>
</reference>
<protein>
    <recommendedName>
        <fullName evidence="4">DUF3618 domain-containing protein</fullName>
    </recommendedName>
</protein>
<proteinExistence type="predicted"/>
<accession>A0ABS7G4Y0</accession>
<keyword evidence="3" id="KW-1185">Reference proteome</keyword>
<evidence type="ECO:0008006" key="4">
    <source>
        <dbReference type="Google" id="ProtNLM"/>
    </source>
</evidence>
<name>A0ABS7G4Y0_9ACTN</name>
<dbReference type="Proteomes" id="UP000774570">
    <property type="component" value="Unassembled WGS sequence"/>
</dbReference>
<feature type="coiled-coil region" evidence="1">
    <location>
        <begin position="3"/>
        <end position="30"/>
    </location>
</feature>
<organism evidence="2 3">
    <name type="scientific">Actinomadura parmotrematis</name>
    <dbReference type="NCBI Taxonomy" id="2864039"/>
    <lineage>
        <taxon>Bacteria</taxon>
        <taxon>Bacillati</taxon>
        <taxon>Actinomycetota</taxon>
        <taxon>Actinomycetes</taxon>
        <taxon>Streptosporangiales</taxon>
        <taxon>Thermomonosporaceae</taxon>
        <taxon>Actinomadura</taxon>
    </lineage>
</organism>
<dbReference type="RefSeq" id="WP_220170994.1">
    <property type="nucleotide sequence ID" value="NZ_JAIBOA010000046.1"/>
</dbReference>
<sequence>MNEDERRKDYAALKREAEELAAKLTDAEIDSATNELGGGLHGTVHRRDRFSVLVVY</sequence>
<gene>
    <name evidence="2" type="ORF">K1Y72_35785</name>
</gene>
<dbReference type="EMBL" id="JAIBOA010000046">
    <property type="protein sequence ID" value="MBW8487759.1"/>
    <property type="molecule type" value="Genomic_DNA"/>
</dbReference>
<evidence type="ECO:0000313" key="2">
    <source>
        <dbReference type="EMBL" id="MBW8487759.1"/>
    </source>
</evidence>
<evidence type="ECO:0000256" key="1">
    <source>
        <dbReference type="SAM" id="Coils"/>
    </source>
</evidence>
<keyword evidence="1" id="KW-0175">Coiled coil</keyword>